<evidence type="ECO:0000313" key="2">
    <source>
        <dbReference type="Proteomes" id="UP000334990"/>
    </source>
</evidence>
<dbReference type="EMBL" id="BLAD01000069">
    <property type="protein sequence ID" value="GES03469.1"/>
    <property type="molecule type" value="Genomic_DNA"/>
</dbReference>
<organism evidence="1 2">
    <name type="scientific">Acrocarpospora corrugata</name>
    <dbReference type="NCBI Taxonomy" id="35763"/>
    <lineage>
        <taxon>Bacteria</taxon>
        <taxon>Bacillati</taxon>
        <taxon>Actinomycetota</taxon>
        <taxon>Actinomycetes</taxon>
        <taxon>Streptosporangiales</taxon>
        <taxon>Streptosporangiaceae</taxon>
        <taxon>Acrocarpospora</taxon>
    </lineage>
</organism>
<keyword evidence="2" id="KW-1185">Reference proteome</keyword>
<protein>
    <submittedName>
        <fullName evidence="1">Putative baseplate assembly protein</fullName>
    </submittedName>
</protein>
<evidence type="ECO:0000313" key="1">
    <source>
        <dbReference type="EMBL" id="GES03469.1"/>
    </source>
</evidence>
<dbReference type="RefSeq" id="WP_155339633.1">
    <property type="nucleotide sequence ID" value="NZ_BAAABN010000082.1"/>
</dbReference>
<proteinExistence type="predicted"/>
<dbReference type="InterPro" id="IPR011749">
    <property type="entry name" value="CHP02243"/>
</dbReference>
<name>A0A5M3W590_9ACTN</name>
<dbReference type="NCBIfam" id="TIGR02243">
    <property type="entry name" value="putative baseplate assembly protein"/>
    <property type="match status" value="1"/>
</dbReference>
<dbReference type="OrthoDB" id="9027184at2"/>
<comment type="caution">
    <text evidence="1">The sequence shown here is derived from an EMBL/GenBank/DDBJ whole genome shotgun (WGS) entry which is preliminary data.</text>
</comment>
<gene>
    <name evidence="1" type="ORF">Acor_55350</name>
</gene>
<accession>A0A5M3W590</accession>
<sequence>MSFDSERGRILPPNLDDRTWQDLVDQMRALIPTYAPQWTDHNPSDLGISLIELFAWLAEGIIYRLNQVPDKNYLAFLGLLGITLRPAVPARTYLTFSAGAGAPVIVPAGTQAQTQGGTEPVVFETDEAVTVLPTMLKAAVLAGPYPKDAVSATYVNLSAPLTGQPSAPETLNVPAGQSLLLCLGFDRKVADPMTLGLRLFQGADAPLAVTLVCSRSTTPPLGWTAVPGAADGTGGLTHDGMLRLTPPADWSAQSGWPSVTPRTPQDAVPDALFWLGVTVTNKGTVAAGVGLNRLLFNAAPATTALTIRAPARLGTSTGLPGQVFALPHRPLARRPDLDDPYPDLAVQVGTGTPAVWQDWNRVEELPPGPGNLYRADPATGEIHFGSFDAQTGSGRLGHGTIPPAGSEIRALRYRYVGTGAAGNVAAGQVTVRGSTPDGSMPLGIATVTNLGPGEDGADEEPIEQALARAPQELKSRDRAVTAEDYEFLAEEAGGHVIRRCLGPRIHEEPSAGRWAKGDPWSYGGLTRAPGSVFLIIVSDQDQVARPVPTAEQIQRVSAYLEPRRELTAKLNVVGPRYLPVITTVTVTIWQQAIDAGVVEAQVKAETLRRIQEFLHPTRGGPAGRGWQVGQAVFSSDLFRAIAPPPDVGYLAELLIRPDLPAYVDPPAPGQALDMLKERPFDLSPNGASVRVADYELICAAATQQITTIRSPR</sequence>
<dbReference type="AlphaFoldDB" id="A0A5M3W590"/>
<dbReference type="Proteomes" id="UP000334990">
    <property type="component" value="Unassembled WGS sequence"/>
</dbReference>
<reference evidence="1 2" key="1">
    <citation type="submission" date="2019-10" db="EMBL/GenBank/DDBJ databases">
        <title>Whole genome shotgun sequence of Acrocarpospora corrugata NBRC 13972.</title>
        <authorList>
            <person name="Ichikawa N."/>
            <person name="Kimura A."/>
            <person name="Kitahashi Y."/>
            <person name="Komaki H."/>
            <person name="Oguchi A."/>
        </authorList>
    </citation>
    <scope>NUCLEOTIDE SEQUENCE [LARGE SCALE GENOMIC DNA]</scope>
    <source>
        <strain evidence="1 2">NBRC 13972</strain>
    </source>
</reference>